<keyword evidence="1" id="KW-0677">Repeat</keyword>
<evidence type="ECO:0000256" key="1">
    <source>
        <dbReference type="ARBA" id="ARBA00022737"/>
    </source>
</evidence>
<dbReference type="Gene3D" id="1.25.40.10">
    <property type="entry name" value="Tetratricopeptide repeat domain"/>
    <property type="match status" value="4"/>
</dbReference>
<evidence type="ECO:0000313" key="5">
    <source>
        <dbReference type="Proteomes" id="UP000290289"/>
    </source>
</evidence>
<keyword evidence="5" id="KW-1185">Reference proteome</keyword>
<evidence type="ECO:0000256" key="3">
    <source>
        <dbReference type="SAM" id="MobiDB-lite"/>
    </source>
</evidence>
<name>A0A498IEE4_MALDO</name>
<feature type="repeat" description="PPR" evidence="2">
    <location>
        <begin position="517"/>
        <end position="551"/>
    </location>
</feature>
<organism evidence="4 5">
    <name type="scientific">Malus domestica</name>
    <name type="common">Apple</name>
    <name type="synonym">Pyrus malus</name>
    <dbReference type="NCBI Taxonomy" id="3750"/>
    <lineage>
        <taxon>Eukaryota</taxon>
        <taxon>Viridiplantae</taxon>
        <taxon>Streptophyta</taxon>
        <taxon>Embryophyta</taxon>
        <taxon>Tracheophyta</taxon>
        <taxon>Spermatophyta</taxon>
        <taxon>Magnoliopsida</taxon>
        <taxon>eudicotyledons</taxon>
        <taxon>Gunneridae</taxon>
        <taxon>Pentapetalae</taxon>
        <taxon>rosids</taxon>
        <taxon>fabids</taxon>
        <taxon>Rosales</taxon>
        <taxon>Rosaceae</taxon>
        <taxon>Amygdaloideae</taxon>
        <taxon>Maleae</taxon>
        <taxon>Malus</taxon>
    </lineage>
</organism>
<dbReference type="Pfam" id="PF13041">
    <property type="entry name" value="PPR_2"/>
    <property type="match status" value="2"/>
</dbReference>
<dbReference type="PROSITE" id="PS51375">
    <property type="entry name" value="PPR"/>
    <property type="match status" value="5"/>
</dbReference>
<feature type="compositionally biased region" description="Polar residues" evidence="3">
    <location>
        <begin position="282"/>
        <end position="293"/>
    </location>
</feature>
<dbReference type="EMBL" id="RDQH01000339">
    <property type="protein sequence ID" value="RXH79573.1"/>
    <property type="molecule type" value="Genomic_DNA"/>
</dbReference>
<gene>
    <name evidence="4" type="ORF">DVH24_040720</name>
</gene>
<dbReference type="GO" id="GO:0003723">
    <property type="term" value="F:RNA binding"/>
    <property type="evidence" value="ECO:0007669"/>
    <property type="project" value="InterPro"/>
</dbReference>
<proteinExistence type="predicted"/>
<dbReference type="GO" id="GO:0009451">
    <property type="term" value="P:RNA modification"/>
    <property type="evidence" value="ECO:0007669"/>
    <property type="project" value="InterPro"/>
</dbReference>
<feature type="compositionally biased region" description="Basic and acidic residues" evidence="3">
    <location>
        <begin position="103"/>
        <end position="115"/>
    </location>
</feature>
<dbReference type="InterPro" id="IPR002885">
    <property type="entry name" value="PPR_rpt"/>
</dbReference>
<feature type="region of interest" description="Disordered" evidence="3">
    <location>
        <begin position="102"/>
        <end position="125"/>
    </location>
</feature>
<dbReference type="PANTHER" id="PTHR47926">
    <property type="entry name" value="PENTATRICOPEPTIDE REPEAT-CONTAINING PROTEIN"/>
    <property type="match status" value="1"/>
</dbReference>
<evidence type="ECO:0000256" key="2">
    <source>
        <dbReference type="PROSITE-ProRule" id="PRU00708"/>
    </source>
</evidence>
<evidence type="ECO:0000313" key="4">
    <source>
        <dbReference type="EMBL" id="RXH79573.1"/>
    </source>
</evidence>
<feature type="region of interest" description="Disordered" evidence="3">
    <location>
        <begin position="185"/>
        <end position="211"/>
    </location>
</feature>
<comment type="caution">
    <text evidence="4">The sequence shown here is derived from an EMBL/GenBank/DDBJ whole genome shotgun (WGS) entry which is preliminary data.</text>
</comment>
<feature type="repeat" description="PPR" evidence="2">
    <location>
        <begin position="719"/>
        <end position="753"/>
    </location>
</feature>
<dbReference type="InterPro" id="IPR011990">
    <property type="entry name" value="TPR-like_helical_dom_sf"/>
</dbReference>
<feature type="compositionally biased region" description="Polar residues" evidence="3">
    <location>
        <begin position="185"/>
        <end position="196"/>
    </location>
</feature>
<dbReference type="FunFam" id="1.25.40.10:FF:000090">
    <property type="entry name" value="Pentatricopeptide repeat-containing protein, chloroplastic"/>
    <property type="match status" value="1"/>
</dbReference>
<feature type="repeat" description="PPR" evidence="2">
    <location>
        <begin position="415"/>
        <end position="449"/>
    </location>
</feature>
<feature type="repeat" description="PPR" evidence="2">
    <location>
        <begin position="618"/>
        <end position="652"/>
    </location>
</feature>
<dbReference type="Proteomes" id="UP000290289">
    <property type="component" value="Chromosome 13"/>
</dbReference>
<feature type="region of interest" description="Disordered" evidence="3">
    <location>
        <begin position="274"/>
        <end position="309"/>
    </location>
</feature>
<dbReference type="InterPro" id="IPR046960">
    <property type="entry name" value="PPR_At4g14850-like_plant"/>
</dbReference>
<dbReference type="PANTHER" id="PTHR47926:SF490">
    <property type="entry name" value="REPEAT-LIKE SUPERFAMILY PROTEIN, PUTATIVE-RELATED"/>
    <property type="match status" value="1"/>
</dbReference>
<protein>
    <submittedName>
        <fullName evidence="4">Uncharacterized protein</fullName>
    </submittedName>
</protein>
<accession>A0A498IEE4</accession>
<dbReference type="NCBIfam" id="TIGR00756">
    <property type="entry name" value="PPR"/>
    <property type="match status" value="3"/>
</dbReference>
<sequence>MQALKRIARKTELHRLSSTIAKTQFISAANVRTFSSNSKKAGGDDDWNDAWETAWLPPDLSGNNSRAPWETDVNFSSPGSSIVLPSDADHDTKAFVEDMNENWNERRKPKEERKQNQQSESGSSLYSLESLKKDYRVKKQRIHAGLWMKEIEKQEEAKLADSNSIGGGDDIERLLDSCSDIFDSPNNDLENSNAPSASDYKNKPDGWETTSKAQEGNIWEMTQREEDILLQEFERRIAYNKFQIASFIKTHIFSRKRPIDGWKYMIEELGPNARKGKGSVSRLPSLSDASTQPFKEEKTPMSSSSLSPYKESSKQFKRCRRRASAAWLMTLIAKSSRLGQRLTLSPTHNSVFFQDLSLISLLPSCKTVSEISQIHGSMVKTGLDHLPFPSSKLLASSIQDIQYAAAIFNRIQNPNLFMFNTMLRAYSISDDPKHAFHIFNNLRAQNITLDQFSFVATIKACARESAIGTGRGIHGVVVRSGFGPFVNVKNTLLQFYCISGKIEDARKVFDEFPQRNDLVSLNTLMGGYLHASKPHVVVDLFKQMSRIGFEASVTTVLNLLSAIGGLESHLGEECIHGYCIKIGFCSDLHVLTALIDAYAKKGEIDLGRRIFNGVSVKDVVLWNCLVDKHARCGMVEEAVALLRLMKLEGMKPNSSTLAGLLSVCAASGSVSVGSCIKDYVEDENLVLDAVLGTALVDMYAKCGFLDKALDIFESMESKDVKSWTAMISGYGVHGQAGNAIRLFDRMEEEGCQPNEVTFLAVLSACSHGGLVAEGVRCFEMMVCKYGFVPKVEHYGCMVDLLGRAGLLEEAHKLIESLPVKTDVTAWRALLSACRVYGYVALGESVQKVLLELNDDHPTNSMLLSGTYAIAGRLPDHITRRQEIEDENMAGEVKFRPVRIEDNLIKEAGLSSIEMDS</sequence>
<dbReference type="AlphaFoldDB" id="A0A498IEE4"/>
<feature type="repeat" description="PPR" evidence="2">
    <location>
        <begin position="688"/>
        <end position="718"/>
    </location>
</feature>
<dbReference type="Pfam" id="PF01535">
    <property type="entry name" value="PPR"/>
    <property type="match status" value="5"/>
</dbReference>
<reference evidence="4 5" key="1">
    <citation type="submission" date="2018-10" db="EMBL/GenBank/DDBJ databases">
        <title>A high-quality apple genome assembly.</title>
        <authorList>
            <person name="Hu J."/>
        </authorList>
    </citation>
    <scope>NUCLEOTIDE SEQUENCE [LARGE SCALE GENOMIC DNA]</scope>
    <source>
        <strain evidence="5">cv. HFTH1</strain>
        <tissue evidence="4">Young leaf</tissue>
    </source>
</reference>